<dbReference type="Proteomes" id="UP001473302">
    <property type="component" value="Unassembled WGS sequence"/>
</dbReference>
<keyword evidence="7" id="KW-0963">Cytoplasm</keyword>
<evidence type="ECO:0000256" key="4">
    <source>
        <dbReference type="ARBA" id="ARBA00022755"/>
    </source>
</evidence>
<evidence type="ECO:0000256" key="5">
    <source>
        <dbReference type="ARBA" id="ARBA00022842"/>
    </source>
</evidence>
<keyword evidence="10" id="KW-1185">Reference proteome</keyword>
<feature type="compositionally biased region" description="Polar residues" evidence="8">
    <location>
        <begin position="124"/>
        <end position="137"/>
    </location>
</feature>
<feature type="binding site" evidence="7">
    <location>
        <begin position="681"/>
        <end position="683"/>
    </location>
    <ligand>
        <name>GTP</name>
        <dbReference type="ChEBI" id="CHEBI:37565"/>
    </ligand>
</feature>
<comment type="caution">
    <text evidence="7">Lacks conserved residue(s) required for the propagation of feature annotation.</text>
</comment>
<keyword evidence="2 7" id="KW-0479">Metal-binding</keyword>
<comment type="subunit">
    <text evidence="7">Homodimer.</text>
</comment>
<feature type="binding site" evidence="7">
    <location>
        <begin position="649"/>
        <end position="655"/>
    </location>
    <ligand>
        <name>substrate</name>
    </ligand>
</feature>
<comment type="function">
    <text evidence="7">Plays an important role in the de novo pathway and in the salvage pathway of purine nucleotide biosynthesis. Catalyzes the first commited step in the biosynthesis of AMP from IMP.</text>
</comment>
<dbReference type="HAMAP" id="MF_00011">
    <property type="entry name" value="Adenylosucc_synth"/>
    <property type="match status" value="1"/>
</dbReference>
<dbReference type="SUPFAM" id="SSF52540">
    <property type="entry name" value="P-loop containing nucleoside triphosphate hydrolases"/>
    <property type="match status" value="1"/>
</dbReference>
<keyword evidence="5 7" id="KW-0460">Magnesium</keyword>
<dbReference type="EMBL" id="BAABUK010000010">
    <property type="protein sequence ID" value="GAA5811605.1"/>
    <property type="molecule type" value="Genomic_DNA"/>
</dbReference>
<feature type="region of interest" description="Disordered" evidence="8">
    <location>
        <begin position="124"/>
        <end position="151"/>
    </location>
</feature>
<keyword evidence="6 7" id="KW-0342">GTP-binding</keyword>
<dbReference type="Pfam" id="PF00709">
    <property type="entry name" value="Adenylsucc_synt"/>
    <property type="match status" value="2"/>
</dbReference>
<dbReference type="InterPro" id="IPR027417">
    <property type="entry name" value="P-loop_NTPase"/>
</dbReference>
<evidence type="ECO:0000256" key="8">
    <source>
        <dbReference type="SAM" id="MobiDB-lite"/>
    </source>
</evidence>
<comment type="caution">
    <text evidence="9">The sequence shown here is derived from an EMBL/GenBank/DDBJ whole genome shotgun (WGS) entry which is preliminary data.</text>
</comment>
<sequence>MKIKHRNQKSKEVPKSTRSLYLFKKSEMIKPLLNEASHSDITKVLNAQRFKDWSNMYMVEKLGKNFSFQDENTTKEILLKNLTEFWISKQHPQNSNKYVKDATRLLTSVKDGILNQGYGDAEASLSTEVSGEPNTPQGIEEPESPQHKKRKGLHLDEYREFSNSEKLSNGSEGVLDLTKKMLLPKKFVNEIRELKEAYGLNLPYLLKEEEHELLKKISECRDKESLYALVKDVDPFTKENALPFIKQAIQKLCYLYNDRLLQHVSYNEDWYRIMVYGDLFDYIFASEGGYITKRSECHSKIIKSLKEIGLLKEKEPNIKLDFIFCNTNIAGINDVLVCEDKSTDAESTKDVAKTRKIREKTLNYWRAILPHGHALEHLSSISCRFNKLKLVITMTRIVDGITIHTTLKETSIPASESSGGAIADYISIVISLMRHVIKNVETIETIIQIIHQDNLVFLSSNDLDLFDSDSDSCTSSSEEDWQKKEKEMRIEEKVKEAVDALNEDYENEYVSTEWEDHGGNNAGHTIVVGDITYDFHMLPSVLINPNCIALIGIRVHHLFEFEEFTARFKTMVENKRKRYGQFDYDVDAKLQRYKELAEKYRYWCPPQNIKKAISVVKAYTTRVGCGPFPTEQLNETGKFLQHEGFEFGVTTGRKRRCHWLDLVVVNYSNMINGYTSLNLTKLDVLDKLPVIKVAVAYKLDSKKLESFPANLNLLAKVEVEYVELEGWLSDISNCRKFEELPENAKKYIAFIEKETGVPVEWIGVGPEREARIHKPVSA</sequence>
<dbReference type="InterPro" id="IPR001114">
    <property type="entry name" value="Adenylosuccinate_synthetase"/>
</dbReference>
<accession>A0ABP9YXL1</accession>
<feature type="binding site" evidence="7">
    <location>
        <position position="653"/>
    </location>
    <ligand>
        <name>IMP</name>
        <dbReference type="ChEBI" id="CHEBI:58053"/>
    </ligand>
</feature>
<comment type="cofactor">
    <cofactor evidence="7">
        <name>Mg(2+)</name>
        <dbReference type="ChEBI" id="CHEBI:18420"/>
    </cofactor>
    <text evidence="7">Binds 1 Mg(2+) ion per subunit.</text>
</comment>
<evidence type="ECO:0000313" key="9">
    <source>
        <dbReference type="EMBL" id="GAA5811605.1"/>
    </source>
</evidence>
<gene>
    <name evidence="9" type="ORF">MFLAVUS_005045</name>
</gene>
<organism evidence="9 10">
    <name type="scientific">Mucor flavus</name>
    <dbReference type="NCBI Taxonomy" id="439312"/>
    <lineage>
        <taxon>Eukaryota</taxon>
        <taxon>Fungi</taxon>
        <taxon>Fungi incertae sedis</taxon>
        <taxon>Mucoromycota</taxon>
        <taxon>Mucoromycotina</taxon>
        <taxon>Mucoromycetes</taxon>
        <taxon>Mucorales</taxon>
        <taxon>Mucorineae</taxon>
        <taxon>Mucoraceae</taxon>
        <taxon>Mucor</taxon>
    </lineage>
</organism>
<evidence type="ECO:0000256" key="7">
    <source>
        <dbReference type="HAMAP-Rule" id="MF_03125"/>
    </source>
</evidence>
<evidence type="ECO:0000256" key="2">
    <source>
        <dbReference type="ARBA" id="ARBA00022723"/>
    </source>
</evidence>
<comment type="similarity">
    <text evidence="7">Belongs to the adenylosuccinate synthetase family.</text>
</comment>
<feature type="binding site" evidence="7">
    <location>
        <begin position="763"/>
        <end position="765"/>
    </location>
    <ligand>
        <name>GTP</name>
        <dbReference type="ChEBI" id="CHEBI:37565"/>
    </ligand>
</feature>
<comment type="catalytic activity">
    <reaction evidence="7">
        <text>IMP + L-aspartate + GTP = N(6)-(1,2-dicarboxyethyl)-AMP + GDP + phosphate + 2 H(+)</text>
        <dbReference type="Rhea" id="RHEA:15753"/>
        <dbReference type="ChEBI" id="CHEBI:15378"/>
        <dbReference type="ChEBI" id="CHEBI:29991"/>
        <dbReference type="ChEBI" id="CHEBI:37565"/>
        <dbReference type="ChEBI" id="CHEBI:43474"/>
        <dbReference type="ChEBI" id="CHEBI:57567"/>
        <dbReference type="ChEBI" id="CHEBI:58053"/>
        <dbReference type="ChEBI" id="CHEBI:58189"/>
        <dbReference type="EC" id="6.3.4.4"/>
    </reaction>
</comment>
<keyword evidence="1 7" id="KW-0436">Ligase</keyword>
<evidence type="ECO:0000256" key="1">
    <source>
        <dbReference type="ARBA" id="ARBA00022598"/>
    </source>
</evidence>
<keyword evidence="3 7" id="KW-0547">Nucleotide-binding</keyword>
<dbReference type="PANTHER" id="PTHR11846:SF0">
    <property type="entry name" value="ADENYLOSUCCINATE SYNTHETASE"/>
    <property type="match status" value="1"/>
</dbReference>
<protein>
    <recommendedName>
        <fullName evidence="7">Adenylosuccinate synthetase</fullName>
        <shortName evidence="7">AMPSase</shortName>
        <shortName evidence="7">AdSS</shortName>
        <ecNumber evidence="7">6.3.4.4</ecNumber>
    </recommendedName>
    <alternativeName>
        <fullName evidence="7">IMP--aspartate ligase</fullName>
    </alternativeName>
</protein>
<dbReference type="InterPro" id="IPR042111">
    <property type="entry name" value="Adenylosuccinate_synth_dom3"/>
</dbReference>
<evidence type="ECO:0000313" key="10">
    <source>
        <dbReference type="Proteomes" id="UP001473302"/>
    </source>
</evidence>
<reference evidence="9 10" key="1">
    <citation type="submission" date="2024-04" db="EMBL/GenBank/DDBJ databases">
        <title>genome sequences of Mucor flavus KT1a and Helicostylum pulchrum KT1b strains isolated from the surface of a dry-aged beef.</title>
        <authorList>
            <person name="Toyotome T."/>
            <person name="Hosono M."/>
            <person name="Torimaru M."/>
            <person name="Fukuda K."/>
            <person name="Mikami N."/>
        </authorList>
    </citation>
    <scope>NUCLEOTIDE SEQUENCE [LARGE SCALE GENOMIC DNA]</scope>
    <source>
        <strain evidence="9 10">KT1a</strain>
    </source>
</reference>
<dbReference type="Gene3D" id="3.40.440.10">
    <property type="entry name" value="Adenylosuccinate Synthetase, subunit A, domain 1"/>
    <property type="match status" value="1"/>
</dbReference>
<keyword evidence="4 7" id="KW-0658">Purine biosynthesis</keyword>
<dbReference type="InterPro" id="IPR042109">
    <property type="entry name" value="Adenylosuccinate_synth_dom1"/>
</dbReference>
<proteinExistence type="inferred from homology"/>
<evidence type="ECO:0000256" key="6">
    <source>
        <dbReference type="ARBA" id="ARBA00023134"/>
    </source>
</evidence>
<dbReference type="Gene3D" id="3.90.170.10">
    <property type="entry name" value="Adenylosuccinate Synthetase, subunit A, domain 3"/>
    <property type="match status" value="1"/>
</dbReference>
<name>A0ABP9YXL1_9FUNG</name>
<dbReference type="PANTHER" id="PTHR11846">
    <property type="entry name" value="ADENYLOSUCCINATE SYNTHETASE"/>
    <property type="match status" value="1"/>
</dbReference>
<dbReference type="SMART" id="SM00788">
    <property type="entry name" value="Adenylsucc_synt"/>
    <property type="match status" value="1"/>
</dbReference>
<comment type="subcellular location">
    <subcellularLocation>
        <location evidence="7">Cytoplasm</location>
    </subcellularLocation>
</comment>
<comment type="pathway">
    <text evidence="7">Purine metabolism; AMP biosynthesis via de novo pathway; AMP from IMP: step 1/2.</text>
</comment>
<dbReference type="EC" id="6.3.4.4" evidence="7"/>
<evidence type="ECO:0000256" key="3">
    <source>
        <dbReference type="ARBA" id="ARBA00022741"/>
    </source>
</evidence>
<feature type="binding site" evidence="7">
    <location>
        <position position="655"/>
    </location>
    <ligand>
        <name>GTP</name>
        <dbReference type="ChEBI" id="CHEBI:37565"/>
    </ligand>
</feature>